<dbReference type="InterPro" id="IPR014729">
    <property type="entry name" value="Rossmann-like_a/b/a_fold"/>
</dbReference>
<dbReference type="Proteomes" id="UP000766486">
    <property type="component" value="Unassembled WGS sequence"/>
</dbReference>
<evidence type="ECO:0000256" key="2">
    <source>
        <dbReference type="ARBA" id="ARBA00022598"/>
    </source>
</evidence>
<keyword evidence="2 7" id="KW-0436">Ligase</keyword>
<comment type="caution">
    <text evidence="10">The sequence shown here is derived from an EMBL/GenBank/DDBJ whole genome shotgun (WGS) entry which is preliminary data.</text>
</comment>
<evidence type="ECO:0000259" key="9">
    <source>
        <dbReference type="Pfam" id="PF00749"/>
    </source>
</evidence>
<dbReference type="Gene3D" id="3.40.50.620">
    <property type="entry name" value="HUPs"/>
    <property type="match status" value="1"/>
</dbReference>
<dbReference type="Pfam" id="PF00749">
    <property type="entry name" value="tRNA-synt_1c"/>
    <property type="match status" value="1"/>
</dbReference>
<keyword evidence="5 7" id="KW-0030">Aminoacyl-tRNA synthetase</keyword>
<feature type="domain" description="Glutamyl/glutaminyl-tRNA synthetase class Ib catalytic" evidence="9">
    <location>
        <begin position="117"/>
        <end position="405"/>
    </location>
</feature>
<proteinExistence type="inferred from homology"/>
<dbReference type="EMBL" id="CABFNS010000876">
    <property type="protein sequence ID" value="VUC34163.1"/>
    <property type="molecule type" value="Genomic_DNA"/>
</dbReference>
<gene>
    <name evidence="10" type="ORF">CLO192961_LOCUS371909</name>
</gene>
<organism evidence="10 11">
    <name type="scientific">Bionectria ochroleuca</name>
    <name type="common">Gliocladium roseum</name>
    <dbReference type="NCBI Taxonomy" id="29856"/>
    <lineage>
        <taxon>Eukaryota</taxon>
        <taxon>Fungi</taxon>
        <taxon>Dikarya</taxon>
        <taxon>Ascomycota</taxon>
        <taxon>Pezizomycotina</taxon>
        <taxon>Sordariomycetes</taxon>
        <taxon>Hypocreomycetidae</taxon>
        <taxon>Hypocreales</taxon>
        <taxon>Bionectriaceae</taxon>
        <taxon>Clonostachys</taxon>
    </lineage>
</organism>
<dbReference type="InterPro" id="IPR033910">
    <property type="entry name" value="GluRS_core"/>
</dbReference>
<keyword evidence="7" id="KW-0648">Protein biosynthesis</keyword>
<dbReference type="InterPro" id="IPR020058">
    <property type="entry name" value="Glu/Gln-tRNA-synth_Ib_cat-dom"/>
</dbReference>
<sequence length="699" mass="78830">MASLRWRSSLSRSISCSRCHQPTVQWRRLCSSNATSPTWTKIGNSANKTGEINRRGTNTGGRQSQLRGYATEAPATTAKTRKGSRLASLKSQASTEGKAVTPEKVRRIFGQAPDKPIRARFAPSPTGYLHLGSLRTALFNNLVAIASNGGSFILRLEDTDQGRLVADAEERLYKDLKWLGLSWSEGPDCGGPHGPYKQPFPNISTQKSERLDIYKDHVQKLVDSGHAYRCFCKPEDLEEQKRRLHEAGKPTVYPGTCRSISESDSQHRADAGESHIVRFKGDAFGNVAVRDAIYGPFQKKDVEEDFVLLKTDGFPTYHLANVVDDHLMEITHVIRGEEWLISTPKHVSLYKAFGWEPPTFAHLGLLINDDGTKLSKRNDSANISTYRDQGFSQIPLKIWLAGLGSSFSFDLTKPSLKGSQFPRTLKEIAEALSYKFTKGGIKLHTGTLQHYETKWRRSIVTDPRPETASVEEALIEEKVLRPLWGSIESFTGDNTKSIFFQQSTNSRQDEQKELVPALKPDQTRIPYLRRLYAHSATNNHTMLEDMKNFLCSNPHYFWRVPEELYRRSLLVHGYSKPILEAITWVCDQPDLWDSNDPSLLGAELGRKVAQLDPQLPSDALYRNHRLVARGDPSLASHSASIMFNLIGREEWTHRISTVNNLVKELKEGGSDVRFLWAQEAQRRDPDFVDEVTKSRPTKA</sequence>
<evidence type="ECO:0000313" key="11">
    <source>
        <dbReference type="Proteomes" id="UP000766486"/>
    </source>
</evidence>
<comment type="similarity">
    <text evidence="7">Belongs to the class-I aminoacyl-tRNA synthetase family.</text>
</comment>
<evidence type="ECO:0000256" key="5">
    <source>
        <dbReference type="ARBA" id="ARBA00023146"/>
    </source>
</evidence>
<reference evidence="10 11" key="1">
    <citation type="submission" date="2019-06" db="EMBL/GenBank/DDBJ databases">
        <authorList>
            <person name="Broberg M."/>
        </authorList>
    </citation>
    <scope>NUCLEOTIDE SEQUENCE [LARGE SCALE GENOMIC DNA]</scope>
</reference>
<dbReference type="InterPro" id="IPR004527">
    <property type="entry name" value="Glu-tRNA-ligase_bac/mito"/>
</dbReference>
<evidence type="ECO:0000256" key="4">
    <source>
        <dbReference type="ARBA" id="ARBA00022840"/>
    </source>
</evidence>
<dbReference type="InterPro" id="IPR000924">
    <property type="entry name" value="Glu/Gln-tRNA-synth"/>
</dbReference>
<evidence type="ECO:0000256" key="1">
    <source>
        <dbReference type="ARBA" id="ARBA00012835"/>
    </source>
</evidence>
<dbReference type="PANTHER" id="PTHR43311">
    <property type="entry name" value="GLUTAMATE--TRNA LIGASE"/>
    <property type="match status" value="1"/>
</dbReference>
<dbReference type="EC" id="6.1.1.17" evidence="1"/>
<dbReference type="PANTHER" id="PTHR43311:SF2">
    <property type="entry name" value="GLUTAMATE--TRNA LIGASE, MITOCHONDRIAL-RELATED"/>
    <property type="match status" value="1"/>
</dbReference>
<evidence type="ECO:0000256" key="7">
    <source>
        <dbReference type="RuleBase" id="RU363037"/>
    </source>
</evidence>
<evidence type="ECO:0000313" key="10">
    <source>
        <dbReference type="EMBL" id="VUC34163.1"/>
    </source>
</evidence>
<feature type="region of interest" description="Disordered" evidence="8">
    <location>
        <begin position="69"/>
        <end position="99"/>
    </location>
</feature>
<keyword evidence="3 7" id="KW-0547">Nucleotide-binding</keyword>
<dbReference type="HAMAP" id="MF_00022">
    <property type="entry name" value="Glu_tRNA_synth_type1"/>
    <property type="match status" value="1"/>
</dbReference>
<dbReference type="NCBIfam" id="TIGR00464">
    <property type="entry name" value="gltX_bact"/>
    <property type="match status" value="1"/>
</dbReference>
<dbReference type="SUPFAM" id="SSF52374">
    <property type="entry name" value="Nucleotidylyl transferase"/>
    <property type="match status" value="1"/>
</dbReference>
<evidence type="ECO:0000256" key="6">
    <source>
        <dbReference type="ARBA" id="ARBA00030865"/>
    </source>
</evidence>
<dbReference type="CDD" id="cd00808">
    <property type="entry name" value="GluRS_core"/>
    <property type="match status" value="1"/>
</dbReference>
<keyword evidence="4 7" id="KW-0067">ATP-binding</keyword>
<protein>
    <recommendedName>
        <fullName evidence="1">glutamate--tRNA ligase</fullName>
        <ecNumber evidence="1">6.1.1.17</ecNumber>
    </recommendedName>
    <alternativeName>
        <fullName evidence="6">Glutamyl-tRNA synthetase</fullName>
    </alternativeName>
</protein>
<keyword evidence="11" id="KW-1185">Reference proteome</keyword>
<dbReference type="PRINTS" id="PR00987">
    <property type="entry name" value="TRNASYNTHGLU"/>
</dbReference>
<name>A0ABY6US16_BIOOC</name>
<dbReference type="InterPro" id="IPR049940">
    <property type="entry name" value="GluQ/Sye"/>
</dbReference>
<accession>A0ABY6US16</accession>
<evidence type="ECO:0000256" key="8">
    <source>
        <dbReference type="SAM" id="MobiDB-lite"/>
    </source>
</evidence>
<evidence type="ECO:0000256" key="3">
    <source>
        <dbReference type="ARBA" id="ARBA00022741"/>
    </source>
</evidence>